<keyword evidence="1" id="KW-0004">4Fe-4S</keyword>
<evidence type="ECO:0000256" key="2">
    <source>
        <dbReference type="ARBA" id="ARBA00022723"/>
    </source>
</evidence>
<keyword evidence="9" id="KW-1185">Reference proteome</keyword>
<proteinExistence type="inferred from homology"/>
<evidence type="ECO:0000256" key="3">
    <source>
        <dbReference type="ARBA" id="ARBA00022741"/>
    </source>
</evidence>
<evidence type="ECO:0000256" key="7">
    <source>
        <dbReference type="ARBA" id="ARBA00024036"/>
    </source>
</evidence>
<evidence type="ECO:0008006" key="10">
    <source>
        <dbReference type="Google" id="ProtNLM"/>
    </source>
</evidence>
<evidence type="ECO:0000256" key="1">
    <source>
        <dbReference type="ARBA" id="ARBA00022485"/>
    </source>
</evidence>
<protein>
    <recommendedName>
        <fullName evidence="10">Iron-sulfur protein NUBPL</fullName>
    </recommendedName>
</protein>
<evidence type="ECO:0000256" key="4">
    <source>
        <dbReference type="ARBA" id="ARBA00022840"/>
    </source>
</evidence>
<evidence type="ECO:0000313" key="9">
    <source>
        <dbReference type="Proteomes" id="UP000837857"/>
    </source>
</evidence>
<evidence type="ECO:0000256" key="6">
    <source>
        <dbReference type="ARBA" id="ARBA00023014"/>
    </source>
</evidence>
<dbReference type="Proteomes" id="UP000837857">
    <property type="component" value="Chromosome 5"/>
</dbReference>
<dbReference type="Pfam" id="PF10609">
    <property type="entry name" value="ParA"/>
    <property type="match status" value="1"/>
</dbReference>
<sequence length="318" mass="34690">MNVQRLFHKVCSQTLATNVRATISIFTVRFKHNKNELDEHRAKIMSRKLPEKKPLPGVKSIILVASGKGGVGKTTTAVNLACAMKVIEPDKEIGLLDADVFGPSVPIMMNISGEPMLNDNNLIEPLLNYGVKCMSMGLLVSGENAVVWRGLMVMQALDRLTRHVAWGPLDCLVVDTPPGTGDTHLSLAQNLPIDGAIVVTTPQSAALQVTKRGVNMFEKLKVPIIGLVENMSHAMCSKCGTKNFIFGNETKKTAGEMGLEIIASFEVDSNMSECINSGKPAIYALPDSTHAEKYRQLANKVFKYLENKDNVQAKAKEQ</sequence>
<organism evidence="8 9">
    <name type="scientific">Iphiclides podalirius</name>
    <name type="common">scarce swallowtail</name>
    <dbReference type="NCBI Taxonomy" id="110791"/>
    <lineage>
        <taxon>Eukaryota</taxon>
        <taxon>Metazoa</taxon>
        <taxon>Ecdysozoa</taxon>
        <taxon>Arthropoda</taxon>
        <taxon>Hexapoda</taxon>
        <taxon>Insecta</taxon>
        <taxon>Pterygota</taxon>
        <taxon>Neoptera</taxon>
        <taxon>Endopterygota</taxon>
        <taxon>Lepidoptera</taxon>
        <taxon>Glossata</taxon>
        <taxon>Ditrysia</taxon>
        <taxon>Papilionoidea</taxon>
        <taxon>Papilionidae</taxon>
        <taxon>Papilioninae</taxon>
        <taxon>Iphiclides</taxon>
    </lineage>
</organism>
<dbReference type="CDD" id="cd02037">
    <property type="entry name" value="Mrp_NBP35"/>
    <property type="match status" value="1"/>
</dbReference>
<dbReference type="InterPro" id="IPR033756">
    <property type="entry name" value="YlxH/NBP35"/>
</dbReference>
<dbReference type="InterPro" id="IPR044304">
    <property type="entry name" value="NUBPL-like"/>
</dbReference>
<dbReference type="InterPro" id="IPR027417">
    <property type="entry name" value="P-loop_NTPase"/>
</dbReference>
<reference evidence="8" key="1">
    <citation type="submission" date="2022-03" db="EMBL/GenBank/DDBJ databases">
        <authorList>
            <person name="Martin H S."/>
        </authorList>
    </citation>
    <scope>NUCLEOTIDE SEQUENCE</scope>
</reference>
<dbReference type="PANTHER" id="PTHR42961:SF2">
    <property type="entry name" value="IRON-SULFUR PROTEIN NUBPL"/>
    <property type="match status" value="1"/>
</dbReference>
<keyword evidence="3" id="KW-0547">Nucleotide-binding</keyword>
<dbReference type="Gene3D" id="3.40.50.300">
    <property type="entry name" value="P-loop containing nucleotide triphosphate hydrolases"/>
    <property type="match status" value="1"/>
</dbReference>
<keyword evidence="4" id="KW-0067">ATP-binding</keyword>
<keyword evidence="6" id="KW-0411">Iron-sulfur</keyword>
<evidence type="ECO:0000313" key="8">
    <source>
        <dbReference type="EMBL" id="CAH2068201.1"/>
    </source>
</evidence>
<gene>
    <name evidence="8" type="ORF">IPOD504_LOCUS14123</name>
</gene>
<dbReference type="EMBL" id="OW152817">
    <property type="protein sequence ID" value="CAH2068201.1"/>
    <property type="molecule type" value="Genomic_DNA"/>
</dbReference>
<dbReference type="HAMAP" id="MF_02040">
    <property type="entry name" value="Mrp_NBP35"/>
    <property type="match status" value="1"/>
</dbReference>
<keyword evidence="5" id="KW-0408">Iron</keyword>
<dbReference type="InterPro" id="IPR019591">
    <property type="entry name" value="Mrp/NBP35_ATP-bd"/>
</dbReference>
<dbReference type="SUPFAM" id="SSF52540">
    <property type="entry name" value="P-loop containing nucleoside triphosphate hydrolases"/>
    <property type="match status" value="1"/>
</dbReference>
<accession>A0ABN8IV57</accession>
<evidence type="ECO:0000256" key="5">
    <source>
        <dbReference type="ARBA" id="ARBA00023004"/>
    </source>
</evidence>
<dbReference type="PANTHER" id="PTHR42961">
    <property type="entry name" value="IRON-SULFUR PROTEIN NUBPL"/>
    <property type="match status" value="1"/>
</dbReference>
<feature type="non-terminal residue" evidence="8">
    <location>
        <position position="1"/>
    </location>
</feature>
<comment type="similarity">
    <text evidence="7">Belongs to the Mrp/NBP35 ATP-binding proteins family.</text>
</comment>
<name>A0ABN8IV57_9NEOP</name>
<keyword evidence="2" id="KW-0479">Metal-binding</keyword>